<dbReference type="FunFam" id="3.80.10.10:FF:000400">
    <property type="entry name" value="Nuclear pore complex protein NUP107"/>
    <property type="match status" value="1"/>
</dbReference>
<proteinExistence type="predicted"/>
<dbReference type="InterPro" id="IPR032675">
    <property type="entry name" value="LRR_dom_sf"/>
</dbReference>
<dbReference type="GO" id="GO:0099402">
    <property type="term" value="P:plant organ development"/>
    <property type="evidence" value="ECO:0007669"/>
    <property type="project" value="UniProtKB-ARBA"/>
</dbReference>
<keyword evidence="5" id="KW-0677">Repeat</keyword>
<reference evidence="9 10" key="1">
    <citation type="journal article" date="2014" name="Nat. Genet.">
        <title>Genome sequence of the hot pepper provides insights into the evolution of pungency in Capsicum species.</title>
        <authorList>
            <person name="Kim S."/>
            <person name="Park M."/>
            <person name="Yeom S.I."/>
            <person name="Kim Y.M."/>
            <person name="Lee J.M."/>
            <person name="Lee H.A."/>
            <person name="Seo E."/>
            <person name="Choi J."/>
            <person name="Cheong K."/>
            <person name="Kim K.T."/>
            <person name="Jung K."/>
            <person name="Lee G.W."/>
            <person name="Oh S.K."/>
            <person name="Bae C."/>
            <person name="Kim S.B."/>
            <person name="Lee H.Y."/>
            <person name="Kim S.Y."/>
            <person name="Kim M.S."/>
            <person name="Kang B.C."/>
            <person name="Jo Y.D."/>
            <person name="Yang H.B."/>
            <person name="Jeong H.J."/>
            <person name="Kang W.H."/>
            <person name="Kwon J.K."/>
            <person name="Shin C."/>
            <person name="Lim J.Y."/>
            <person name="Park J.H."/>
            <person name="Huh J.H."/>
            <person name="Kim J.S."/>
            <person name="Kim B.D."/>
            <person name="Cohen O."/>
            <person name="Paran I."/>
            <person name="Suh M.C."/>
            <person name="Lee S.B."/>
            <person name="Kim Y.K."/>
            <person name="Shin Y."/>
            <person name="Noh S.J."/>
            <person name="Park J."/>
            <person name="Seo Y.S."/>
            <person name="Kwon S.Y."/>
            <person name="Kim H.A."/>
            <person name="Park J.M."/>
            <person name="Kim H.J."/>
            <person name="Choi S.B."/>
            <person name="Bosland P.W."/>
            <person name="Reeves G."/>
            <person name="Jo S.H."/>
            <person name="Lee B.W."/>
            <person name="Cho H.T."/>
            <person name="Choi H.S."/>
            <person name="Lee M.S."/>
            <person name="Yu Y."/>
            <person name="Do Choi Y."/>
            <person name="Park B.S."/>
            <person name="van Deynze A."/>
            <person name="Ashrafi H."/>
            <person name="Hill T."/>
            <person name="Kim W.T."/>
            <person name="Pai H.S."/>
            <person name="Ahn H.K."/>
            <person name="Yeam I."/>
            <person name="Giovannoni J.J."/>
            <person name="Rose J.K."/>
            <person name="Sorensen I."/>
            <person name="Lee S.J."/>
            <person name="Kim R.W."/>
            <person name="Choi I.Y."/>
            <person name="Choi B.S."/>
            <person name="Lim J.S."/>
            <person name="Lee Y.H."/>
            <person name="Choi D."/>
        </authorList>
    </citation>
    <scope>NUCLEOTIDE SEQUENCE [LARGE SCALE GENOMIC DNA]</scope>
    <source>
        <strain evidence="10">cv. CM334</strain>
    </source>
</reference>
<gene>
    <name evidence="9" type="ORF">T459_34243</name>
</gene>
<protein>
    <recommendedName>
        <fullName evidence="8">Leucine-rich repeat-containing N-terminal plant-type domain-containing protein</fullName>
    </recommendedName>
</protein>
<accession>A0A2G2XWU4</accession>
<dbReference type="Gene3D" id="3.80.10.10">
    <property type="entry name" value="Ribonuclease Inhibitor"/>
    <property type="match status" value="4"/>
</dbReference>
<keyword evidence="10" id="KW-1185">Reference proteome</keyword>
<evidence type="ECO:0000256" key="7">
    <source>
        <dbReference type="ARBA" id="ARBA00023136"/>
    </source>
</evidence>
<dbReference type="AlphaFoldDB" id="A0A2G2XWU4"/>
<keyword evidence="4" id="KW-0732">Signal</keyword>
<dbReference type="EMBL" id="AYRZ02000109">
    <property type="protein sequence ID" value="PHT61930.1"/>
    <property type="molecule type" value="Genomic_DNA"/>
</dbReference>
<dbReference type="Pfam" id="PF13855">
    <property type="entry name" value="LRR_8"/>
    <property type="match status" value="2"/>
</dbReference>
<feature type="domain" description="Leucine-rich repeat-containing N-terminal plant-type" evidence="8">
    <location>
        <begin position="8"/>
        <end position="46"/>
    </location>
</feature>
<keyword evidence="6" id="KW-1133">Transmembrane helix</keyword>
<organism evidence="9 10">
    <name type="scientific">Capsicum annuum</name>
    <name type="common">Capsicum pepper</name>
    <dbReference type="NCBI Taxonomy" id="4072"/>
    <lineage>
        <taxon>Eukaryota</taxon>
        <taxon>Viridiplantae</taxon>
        <taxon>Streptophyta</taxon>
        <taxon>Embryophyta</taxon>
        <taxon>Tracheophyta</taxon>
        <taxon>Spermatophyta</taxon>
        <taxon>Magnoliopsida</taxon>
        <taxon>eudicotyledons</taxon>
        <taxon>Gunneridae</taxon>
        <taxon>Pentapetalae</taxon>
        <taxon>asterids</taxon>
        <taxon>lamiids</taxon>
        <taxon>Solanales</taxon>
        <taxon>Solanaceae</taxon>
        <taxon>Solanoideae</taxon>
        <taxon>Capsiceae</taxon>
        <taxon>Capsicum</taxon>
    </lineage>
</organism>
<dbReference type="PANTHER" id="PTHR46662">
    <property type="entry name" value="DI-GLUCOSE BINDING PROTEIN WITH LEUCINE-RICH REPEAT DOMAIN-CONTAINING PROTEIN"/>
    <property type="match status" value="1"/>
</dbReference>
<dbReference type="GO" id="GO:0009653">
    <property type="term" value="P:anatomical structure morphogenesis"/>
    <property type="evidence" value="ECO:0007669"/>
    <property type="project" value="UniProtKB-ARBA"/>
</dbReference>
<sequence length="444" mass="49557">MTQTNITTDQLALLSLKSQIISDPFRFLDKSWSPVRSVCQWIGVTCGSRRQRVKSLNLSNMALTGKIPREFGNLSFLVSLDLRSNNFHGHLPQEMAHLHRLKFLDLSFNNFIGEVPSWFGFLHQLQLLNFGNNSFIGSILLHFLICPHLILQVCSCCINYFTTVISYNSLQGNIPEEIGNLYNLNRLSIQYNQLTGSIPFTIFNISRIEIVSFTGNSLSGYLPNGLCNGLPILKGLYLSRNKLHGHISTSLSDCSQLQELFLSENDFIGEIPKEISNLIELEVLNIEINRFSVPLPMEIFNISGLRIIGISFNNLSGILPPNMGSILPNIESIYLINLTNLVGTIPHSLSNCSKLKIVELSHNKLTGLIPNSLGDLTHLQYLNLGDNNLTSDSSLSFLTSLTNCRNLKLLSLSYNILNGMLPAAMGNLSTSLRKFYFKNCTIKG</sequence>
<evidence type="ECO:0000313" key="9">
    <source>
        <dbReference type="EMBL" id="PHT61930.1"/>
    </source>
</evidence>
<dbReference type="Pfam" id="PF00560">
    <property type="entry name" value="LRR_1"/>
    <property type="match status" value="3"/>
</dbReference>
<evidence type="ECO:0000256" key="4">
    <source>
        <dbReference type="ARBA" id="ARBA00022729"/>
    </source>
</evidence>
<evidence type="ECO:0000256" key="5">
    <source>
        <dbReference type="ARBA" id="ARBA00022737"/>
    </source>
</evidence>
<name>A0A2G2XWU4_CAPAN</name>
<dbReference type="GO" id="GO:0005886">
    <property type="term" value="C:plasma membrane"/>
    <property type="evidence" value="ECO:0000318"/>
    <property type="project" value="GO_Central"/>
</dbReference>
<dbReference type="InterPro" id="IPR013210">
    <property type="entry name" value="LRR_N_plant-typ"/>
</dbReference>
<comment type="caution">
    <text evidence="9">The sequence shown here is derived from an EMBL/GenBank/DDBJ whole genome shotgun (WGS) entry which is preliminary data.</text>
</comment>
<dbReference type="Gramene" id="PHT61930">
    <property type="protein sequence ID" value="PHT61930"/>
    <property type="gene ID" value="T459_34243"/>
</dbReference>
<evidence type="ECO:0000256" key="1">
    <source>
        <dbReference type="ARBA" id="ARBA00004167"/>
    </source>
</evidence>
<dbReference type="PANTHER" id="PTHR46662:SF107">
    <property type="entry name" value="LRR RECEPTOR-LIKE SERINE_THREONINE-PROTEIN KINASE GSO2"/>
    <property type="match status" value="1"/>
</dbReference>
<evidence type="ECO:0000259" key="8">
    <source>
        <dbReference type="Pfam" id="PF08263"/>
    </source>
</evidence>
<evidence type="ECO:0000256" key="6">
    <source>
        <dbReference type="ARBA" id="ARBA00022989"/>
    </source>
</evidence>
<dbReference type="GO" id="GO:0050832">
    <property type="term" value="P:defense response to fungus"/>
    <property type="evidence" value="ECO:0007669"/>
    <property type="project" value="UniProtKB-ARBA"/>
</dbReference>
<dbReference type="GO" id="GO:0038023">
    <property type="term" value="F:signaling receptor activity"/>
    <property type="evidence" value="ECO:0000318"/>
    <property type="project" value="GO_Central"/>
</dbReference>
<keyword evidence="7" id="KW-0472">Membrane</keyword>
<keyword evidence="3" id="KW-0812">Transmembrane</keyword>
<dbReference type="Proteomes" id="UP000222542">
    <property type="component" value="Unassembled WGS sequence"/>
</dbReference>
<dbReference type="STRING" id="4072.A0A2G2XWU4"/>
<dbReference type="PROSITE" id="PS51450">
    <property type="entry name" value="LRR"/>
    <property type="match status" value="1"/>
</dbReference>
<evidence type="ECO:0000256" key="2">
    <source>
        <dbReference type="ARBA" id="ARBA00022614"/>
    </source>
</evidence>
<dbReference type="InterPro" id="IPR001611">
    <property type="entry name" value="Leu-rich_rpt"/>
</dbReference>
<keyword evidence="2" id="KW-0433">Leucine-rich repeat</keyword>
<reference evidence="9 10" key="2">
    <citation type="journal article" date="2017" name="Genome Biol.">
        <title>New reference genome sequences of hot pepper reveal the massive evolution of plant disease-resistance genes by retroduplication.</title>
        <authorList>
            <person name="Kim S."/>
            <person name="Park J."/>
            <person name="Yeom S.I."/>
            <person name="Kim Y.M."/>
            <person name="Seo E."/>
            <person name="Kim K.T."/>
            <person name="Kim M.S."/>
            <person name="Lee J.M."/>
            <person name="Cheong K."/>
            <person name="Shin H.S."/>
            <person name="Kim S.B."/>
            <person name="Han K."/>
            <person name="Lee J."/>
            <person name="Park M."/>
            <person name="Lee H.A."/>
            <person name="Lee H.Y."/>
            <person name="Lee Y."/>
            <person name="Oh S."/>
            <person name="Lee J.H."/>
            <person name="Choi E."/>
            <person name="Choi E."/>
            <person name="Lee S.E."/>
            <person name="Jeon J."/>
            <person name="Kim H."/>
            <person name="Choi G."/>
            <person name="Song H."/>
            <person name="Lee J."/>
            <person name="Lee S.C."/>
            <person name="Kwon J.K."/>
            <person name="Lee H.Y."/>
            <person name="Koo N."/>
            <person name="Hong Y."/>
            <person name="Kim R.W."/>
            <person name="Kang W.H."/>
            <person name="Huh J.H."/>
            <person name="Kang B.C."/>
            <person name="Yang T.J."/>
            <person name="Lee Y.H."/>
            <person name="Bennetzen J.L."/>
            <person name="Choi D."/>
        </authorList>
    </citation>
    <scope>NUCLEOTIDE SEQUENCE [LARGE SCALE GENOMIC DNA]</scope>
    <source>
        <strain evidence="10">cv. CM334</strain>
    </source>
</reference>
<dbReference type="FunFam" id="3.80.10.10:FF:000095">
    <property type="entry name" value="LRR receptor-like serine/threonine-protein kinase GSO1"/>
    <property type="match status" value="1"/>
</dbReference>
<dbReference type="Pfam" id="PF08263">
    <property type="entry name" value="LRRNT_2"/>
    <property type="match status" value="1"/>
</dbReference>
<comment type="subcellular location">
    <subcellularLocation>
        <location evidence="1">Membrane</location>
        <topology evidence="1">Single-pass membrane protein</topology>
    </subcellularLocation>
</comment>
<evidence type="ECO:0000313" key="10">
    <source>
        <dbReference type="Proteomes" id="UP000222542"/>
    </source>
</evidence>
<dbReference type="OMA" id="ITCLANC"/>
<dbReference type="SUPFAM" id="SSF52058">
    <property type="entry name" value="L domain-like"/>
    <property type="match status" value="2"/>
</dbReference>
<evidence type="ECO:0000256" key="3">
    <source>
        <dbReference type="ARBA" id="ARBA00022692"/>
    </source>
</evidence>